<sequence length="88" mass="9564">MVDPSIVLGAPSLLCLGIVWGWYTGPIGLTGPRGQIGATQTIVNADSRESRQSRTGREWGTLKGADIGHHRAGEEQQQQQQQQQRRAA</sequence>
<name>A0A319DU32_9EURO</name>
<evidence type="ECO:0000256" key="1">
    <source>
        <dbReference type="SAM" id="MobiDB-lite"/>
    </source>
</evidence>
<reference evidence="3 4" key="1">
    <citation type="submission" date="2018-02" db="EMBL/GenBank/DDBJ databases">
        <title>The genomes of Aspergillus section Nigri reveals drivers in fungal speciation.</title>
        <authorList>
            <consortium name="DOE Joint Genome Institute"/>
            <person name="Vesth T.C."/>
            <person name="Nybo J."/>
            <person name="Theobald S."/>
            <person name="Brandl J."/>
            <person name="Frisvad J.C."/>
            <person name="Nielsen K.F."/>
            <person name="Lyhne E.K."/>
            <person name="Kogle M.E."/>
            <person name="Kuo A."/>
            <person name="Riley R."/>
            <person name="Clum A."/>
            <person name="Nolan M."/>
            <person name="Lipzen A."/>
            <person name="Salamov A."/>
            <person name="Henrissat B."/>
            <person name="Wiebenga A."/>
            <person name="De vries R.P."/>
            <person name="Grigoriev I.V."/>
            <person name="Mortensen U.H."/>
            <person name="Andersen M.R."/>
            <person name="Baker S.E."/>
        </authorList>
    </citation>
    <scope>NUCLEOTIDE SEQUENCE [LARGE SCALE GENOMIC DNA]</scope>
    <source>
        <strain evidence="3 4">CBS 707.79</strain>
    </source>
</reference>
<evidence type="ECO:0000313" key="3">
    <source>
        <dbReference type="EMBL" id="PYH94813.1"/>
    </source>
</evidence>
<keyword evidence="2" id="KW-0472">Membrane</keyword>
<dbReference type="AlphaFoldDB" id="A0A319DU32"/>
<feature type="transmembrane region" description="Helical" evidence="2">
    <location>
        <begin position="6"/>
        <end position="23"/>
    </location>
</feature>
<feature type="compositionally biased region" description="Low complexity" evidence="1">
    <location>
        <begin position="76"/>
        <end position="88"/>
    </location>
</feature>
<proteinExistence type="predicted"/>
<accession>A0A319DU32</accession>
<evidence type="ECO:0000256" key="2">
    <source>
        <dbReference type="SAM" id="Phobius"/>
    </source>
</evidence>
<dbReference type="Proteomes" id="UP000247810">
    <property type="component" value="Unassembled WGS sequence"/>
</dbReference>
<protein>
    <submittedName>
        <fullName evidence="3">Uncharacterized protein</fullName>
    </submittedName>
</protein>
<organism evidence="3 4">
    <name type="scientific">Aspergillus ellipticus CBS 707.79</name>
    <dbReference type="NCBI Taxonomy" id="1448320"/>
    <lineage>
        <taxon>Eukaryota</taxon>
        <taxon>Fungi</taxon>
        <taxon>Dikarya</taxon>
        <taxon>Ascomycota</taxon>
        <taxon>Pezizomycotina</taxon>
        <taxon>Eurotiomycetes</taxon>
        <taxon>Eurotiomycetidae</taxon>
        <taxon>Eurotiales</taxon>
        <taxon>Aspergillaceae</taxon>
        <taxon>Aspergillus</taxon>
        <taxon>Aspergillus subgen. Circumdati</taxon>
    </lineage>
</organism>
<feature type="region of interest" description="Disordered" evidence="1">
    <location>
        <begin position="44"/>
        <end position="88"/>
    </location>
</feature>
<dbReference type="EMBL" id="KZ825865">
    <property type="protein sequence ID" value="PYH94813.1"/>
    <property type="molecule type" value="Genomic_DNA"/>
</dbReference>
<gene>
    <name evidence="3" type="ORF">BO71DRAFT_398635</name>
</gene>
<evidence type="ECO:0000313" key="4">
    <source>
        <dbReference type="Proteomes" id="UP000247810"/>
    </source>
</evidence>
<feature type="compositionally biased region" description="Basic and acidic residues" evidence="1">
    <location>
        <begin position="46"/>
        <end position="57"/>
    </location>
</feature>
<keyword evidence="4" id="KW-1185">Reference proteome</keyword>
<keyword evidence="2" id="KW-1133">Transmembrane helix</keyword>
<keyword evidence="2" id="KW-0812">Transmembrane</keyword>
<dbReference type="VEuPathDB" id="FungiDB:BO71DRAFT_398635"/>